<dbReference type="EMBL" id="JACLYZ010000019">
    <property type="protein sequence ID" value="MBM6735432.1"/>
    <property type="molecule type" value="Genomic_DNA"/>
</dbReference>
<reference evidence="5 6" key="1">
    <citation type="journal article" date="2021" name="Sci. Rep.">
        <title>The distribution of antibiotic resistance genes in chicken gut microbiota commensals.</title>
        <authorList>
            <person name="Juricova H."/>
            <person name="Matiasovicova J."/>
            <person name="Kubasova T."/>
            <person name="Cejkova D."/>
            <person name="Rychlik I."/>
        </authorList>
    </citation>
    <scope>NUCLEOTIDE SEQUENCE [LARGE SCALE GENOMIC DNA]</scope>
    <source>
        <strain evidence="5 6">An772</strain>
    </source>
</reference>
<protein>
    <submittedName>
        <fullName evidence="5">DUF4627 domain-containing protein</fullName>
    </submittedName>
</protein>
<feature type="signal peptide" evidence="3">
    <location>
        <begin position="1"/>
        <end position="21"/>
    </location>
</feature>
<proteinExistence type="predicted"/>
<feature type="chain" id="PRO_5046308645" evidence="3">
    <location>
        <begin position="22"/>
        <end position="544"/>
    </location>
</feature>
<feature type="coiled-coil region" evidence="1">
    <location>
        <begin position="24"/>
        <end position="51"/>
    </location>
</feature>
<sequence>MRNIWYCACMLLALCLTTVSCEDTDALKSDINSLNDRVTALESKVKMLNDNIASLHILLQNGIIITTVENADGVYTLTLSDGTVLKLAEKTAGFANTPLVSIDAEGNWQVSYDNGQTFQPMMQGENKVPAIVDDGVTPKFRVSADGFWEISYDGGTTYERVKDEAGNDVKAVYDAGTNESQAFVGAAVSADGSSLELTLADGTTKVSVPIVPDFFCYFDEAITGEQKINKGETKTFNLHIKGVDQTIVTAPTGWKAVLGDADATTNIAVLTVTAPGASASAASTKATADNTRDISVLAMKGGFATIAKLQVNPIDVTIGGGDEGGNEGEGGDEGEGEDGGTDEPVTSLALSITSSTQFTDMPNWSLSNKLSGNTDFWFHREHTNNTTTTVVTIADDGGTSVIQAVRTTLATVGWNNSSFGYHSTATFEQAQYKLSFKAKSNVASSTVGVAIRTASDAAGFRMIKNTGDNWERNVTTPAAESSWTDISVIFDFSYASTAMSSTASKYTAEEFATTADDVKGINIYLYNNVDNTTIQVKDIKLEKM</sequence>
<organism evidence="5 6">
    <name type="scientific">Mediterranea massiliensis</name>
    <dbReference type="NCBI Taxonomy" id="1841865"/>
    <lineage>
        <taxon>Bacteria</taxon>
        <taxon>Pseudomonadati</taxon>
        <taxon>Bacteroidota</taxon>
        <taxon>Bacteroidia</taxon>
        <taxon>Bacteroidales</taxon>
        <taxon>Bacteroidaceae</taxon>
        <taxon>Mediterranea</taxon>
    </lineage>
</organism>
<keyword evidence="1" id="KW-0175">Coiled coil</keyword>
<dbReference type="InterPro" id="IPR032149">
    <property type="entry name" value="DUF4988"/>
</dbReference>
<dbReference type="Proteomes" id="UP000766986">
    <property type="component" value="Unassembled WGS sequence"/>
</dbReference>
<comment type="caution">
    <text evidence="5">The sequence shown here is derived from an EMBL/GenBank/DDBJ whole genome shotgun (WGS) entry which is preliminary data.</text>
</comment>
<feature type="region of interest" description="Disordered" evidence="2">
    <location>
        <begin position="317"/>
        <end position="345"/>
    </location>
</feature>
<dbReference type="Pfam" id="PF16378">
    <property type="entry name" value="DUF4988"/>
    <property type="match status" value="1"/>
</dbReference>
<feature type="compositionally biased region" description="Acidic residues" evidence="2">
    <location>
        <begin position="324"/>
        <end position="341"/>
    </location>
</feature>
<dbReference type="Gene3D" id="2.60.120.260">
    <property type="entry name" value="Galactose-binding domain-like"/>
    <property type="match status" value="1"/>
</dbReference>
<evidence type="ECO:0000256" key="2">
    <source>
        <dbReference type="SAM" id="MobiDB-lite"/>
    </source>
</evidence>
<accession>A0ABS2E1D2</accession>
<evidence type="ECO:0000313" key="6">
    <source>
        <dbReference type="Proteomes" id="UP000766986"/>
    </source>
</evidence>
<dbReference type="RefSeq" id="WP_205095657.1">
    <property type="nucleotide sequence ID" value="NZ_JACLYZ010000019.1"/>
</dbReference>
<dbReference type="PROSITE" id="PS51257">
    <property type="entry name" value="PROKAR_LIPOPROTEIN"/>
    <property type="match status" value="1"/>
</dbReference>
<evidence type="ECO:0000259" key="4">
    <source>
        <dbReference type="Pfam" id="PF16378"/>
    </source>
</evidence>
<name>A0ABS2E1D2_9BACT</name>
<feature type="domain" description="DUF4988" evidence="4">
    <location>
        <begin position="27"/>
        <end position="209"/>
    </location>
</feature>
<keyword evidence="6" id="KW-1185">Reference proteome</keyword>
<keyword evidence="3" id="KW-0732">Signal</keyword>
<evidence type="ECO:0000256" key="1">
    <source>
        <dbReference type="SAM" id="Coils"/>
    </source>
</evidence>
<evidence type="ECO:0000313" key="5">
    <source>
        <dbReference type="EMBL" id="MBM6735432.1"/>
    </source>
</evidence>
<gene>
    <name evidence="5" type="ORF">H7U35_09395</name>
</gene>
<evidence type="ECO:0000256" key="3">
    <source>
        <dbReference type="SAM" id="SignalP"/>
    </source>
</evidence>